<evidence type="ECO:0000256" key="2">
    <source>
        <dbReference type="SAM" id="Phobius"/>
    </source>
</evidence>
<name>A0A371D076_9APHY</name>
<feature type="compositionally biased region" description="Acidic residues" evidence="1">
    <location>
        <begin position="673"/>
        <end position="683"/>
    </location>
</feature>
<feature type="compositionally biased region" description="Polar residues" evidence="1">
    <location>
        <begin position="249"/>
        <end position="258"/>
    </location>
</feature>
<sequence length="709" mass="75791">MKARGKAVFFGTLSCLSLYTSHAHGHPTGMASPSRTTDVVYARQAATSSNIDWWPYPSYSAWGQTSPTETTPEVAPTSTTSFTTAAADAVSTAPFSYSDDSITTATTLLDPSPSTTSASLSASLVRIAAMPPSSSESSIARARARMAQKGSSDFNIIYLAPLFGVLGAIAGGVFTWLLYRCLPARRKQEAKLVSGPAYNPPTLFRQGRPSNLVPSEVDARPSISSTQGLVAERPAGRSKTGSWLGRAFSSRSKASTAPSKARASDVTGTGEDDPFLDDSTPTRPPSAASRHGTRSSGSSRSRQVTSSDGFGAMSDADDTTPYDSLRHKSIRRGILERLRSSTLRRSKATYKLTQTDDSDVTPVQHRRGYRRADTDTSGASSSDHDGDETPSRQTNSRNSSQRATSPSGFRIVVEDPVSGALLEEDEVYSPEASPTPRRTMKRKDLDKFTPAPVRRSVDEKRSSPFASPVKAGIASPPLAQATPGLTRVDSSILPMSPPLVTSPPLESQLFFGASSPSLVLLRSTPVSVKTVIHTLEKSDKADGKQPRKLRTQRQPPLLPYPSTASTSPYRGRLKKSPTKNAQPSAPSQPTTERHDSAASNCSSDSAYSQATTAGNGRAGRGTAAERYLARKTALSKVDEILSRSWSERQLAGEGHPGSPSKFGAVLPVLPDVPGEEEYVDDEEGNKGDIEEAEPFLSMGIEQRLAAFRR</sequence>
<dbReference type="EMBL" id="KZ857432">
    <property type="protein sequence ID" value="RDX45948.1"/>
    <property type="molecule type" value="Genomic_DNA"/>
</dbReference>
<dbReference type="AlphaFoldDB" id="A0A371D076"/>
<feature type="compositionally biased region" description="Low complexity" evidence="1">
    <location>
        <begin position="597"/>
        <end position="622"/>
    </location>
</feature>
<reference evidence="4 5" key="1">
    <citation type="journal article" date="2018" name="Biotechnol. Biofuels">
        <title>Integrative visual omics of the white-rot fungus Polyporus brumalis exposes the biotechnological potential of its oxidative enzymes for delignifying raw plant biomass.</title>
        <authorList>
            <person name="Miyauchi S."/>
            <person name="Rancon A."/>
            <person name="Drula E."/>
            <person name="Hage H."/>
            <person name="Chaduli D."/>
            <person name="Favel A."/>
            <person name="Grisel S."/>
            <person name="Henrissat B."/>
            <person name="Herpoel-Gimbert I."/>
            <person name="Ruiz-Duenas F.J."/>
            <person name="Chevret D."/>
            <person name="Hainaut M."/>
            <person name="Lin J."/>
            <person name="Wang M."/>
            <person name="Pangilinan J."/>
            <person name="Lipzen A."/>
            <person name="Lesage-Meessen L."/>
            <person name="Navarro D."/>
            <person name="Riley R."/>
            <person name="Grigoriev I.V."/>
            <person name="Zhou S."/>
            <person name="Raouche S."/>
            <person name="Rosso M.N."/>
        </authorList>
    </citation>
    <scope>NUCLEOTIDE SEQUENCE [LARGE SCALE GENOMIC DNA]</scope>
    <source>
        <strain evidence="4 5">BRFM 1820</strain>
    </source>
</reference>
<feature type="region of interest" description="Disordered" evidence="1">
    <location>
        <begin position="537"/>
        <end position="622"/>
    </location>
</feature>
<evidence type="ECO:0000313" key="5">
    <source>
        <dbReference type="Proteomes" id="UP000256964"/>
    </source>
</evidence>
<feature type="compositionally biased region" description="Polar residues" evidence="1">
    <location>
        <begin position="578"/>
        <end position="590"/>
    </location>
</feature>
<protein>
    <submittedName>
        <fullName evidence="4">Uncharacterized protein</fullName>
    </submittedName>
</protein>
<feature type="transmembrane region" description="Helical" evidence="2">
    <location>
        <begin position="156"/>
        <end position="179"/>
    </location>
</feature>
<organism evidence="4 5">
    <name type="scientific">Lentinus brumalis</name>
    <dbReference type="NCBI Taxonomy" id="2498619"/>
    <lineage>
        <taxon>Eukaryota</taxon>
        <taxon>Fungi</taxon>
        <taxon>Dikarya</taxon>
        <taxon>Basidiomycota</taxon>
        <taxon>Agaricomycotina</taxon>
        <taxon>Agaricomycetes</taxon>
        <taxon>Polyporales</taxon>
        <taxon>Polyporaceae</taxon>
        <taxon>Lentinus</taxon>
    </lineage>
</organism>
<feature type="signal peptide" evidence="3">
    <location>
        <begin position="1"/>
        <end position="25"/>
    </location>
</feature>
<gene>
    <name evidence="4" type="ORF">OH76DRAFT_1473703</name>
</gene>
<keyword evidence="3" id="KW-0732">Signal</keyword>
<accession>A0A371D076</accession>
<feature type="region of interest" description="Disordered" evidence="1">
    <location>
        <begin position="648"/>
        <end position="694"/>
    </location>
</feature>
<keyword evidence="2" id="KW-0812">Transmembrane</keyword>
<keyword evidence="2" id="KW-1133">Transmembrane helix</keyword>
<evidence type="ECO:0000256" key="1">
    <source>
        <dbReference type="SAM" id="MobiDB-lite"/>
    </source>
</evidence>
<feature type="region of interest" description="Disordered" evidence="1">
    <location>
        <begin position="346"/>
        <end position="482"/>
    </location>
</feature>
<evidence type="ECO:0000256" key="3">
    <source>
        <dbReference type="SAM" id="SignalP"/>
    </source>
</evidence>
<keyword evidence="2" id="KW-0472">Membrane</keyword>
<dbReference type="Proteomes" id="UP000256964">
    <property type="component" value="Unassembled WGS sequence"/>
</dbReference>
<feature type="compositionally biased region" description="Low complexity" evidence="1">
    <location>
        <begin position="391"/>
        <end position="402"/>
    </location>
</feature>
<evidence type="ECO:0000313" key="4">
    <source>
        <dbReference type="EMBL" id="RDX45948.1"/>
    </source>
</evidence>
<proteinExistence type="predicted"/>
<feature type="chain" id="PRO_5016638563" evidence="3">
    <location>
        <begin position="26"/>
        <end position="709"/>
    </location>
</feature>
<feature type="compositionally biased region" description="Low complexity" evidence="1">
    <location>
        <begin position="286"/>
        <end position="307"/>
    </location>
</feature>
<feature type="region of interest" description="Disordered" evidence="1">
    <location>
        <begin position="193"/>
        <end position="324"/>
    </location>
</feature>
<keyword evidence="5" id="KW-1185">Reference proteome</keyword>
<dbReference type="OrthoDB" id="3269515at2759"/>